<proteinExistence type="predicted"/>
<protein>
    <submittedName>
        <fullName evidence="2">Uncharacterized protein</fullName>
    </submittedName>
</protein>
<sequence>MLQIYLQRQTQSGSNDGGESENGEHQSSVVSQCPVRIISSRASFPIYEESMTPSSNNSGILSSEHFVPSEKVNFKCQFVFIGAPEEHVQLTFRKFQLFAWKDKGVNASSELR</sequence>
<organism evidence="1 2">
    <name type="scientific">Panagrolaimus sp. ES5</name>
    <dbReference type="NCBI Taxonomy" id="591445"/>
    <lineage>
        <taxon>Eukaryota</taxon>
        <taxon>Metazoa</taxon>
        <taxon>Ecdysozoa</taxon>
        <taxon>Nematoda</taxon>
        <taxon>Chromadorea</taxon>
        <taxon>Rhabditida</taxon>
        <taxon>Tylenchina</taxon>
        <taxon>Panagrolaimomorpha</taxon>
        <taxon>Panagrolaimoidea</taxon>
        <taxon>Panagrolaimidae</taxon>
        <taxon>Panagrolaimus</taxon>
    </lineage>
</organism>
<dbReference type="Proteomes" id="UP000887579">
    <property type="component" value="Unplaced"/>
</dbReference>
<name>A0AC34G1J3_9BILA</name>
<dbReference type="WBParaSite" id="ES5_v2.g23650.t1">
    <property type="protein sequence ID" value="ES5_v2.g23650.t1"/>
    <property type="gene ID" value="ES5_v2.g23650"/>
</dbReference>
<evidence type="ECO:0000313" key="1">
    <source>
        <dbReference type="Proteomes" id="UP000887579"/>
    </source>
</evidence>
<accession>A0AC34G1J3</accession>
<reference evidence="2" key="1">
    <citation type="submission" date="2022-11" db="UniProtKB">
        <authorList>
            <consortium name="WormBaseParasite"/>
        </authorList>
    </citation>
    <scope>IDENTIFICATION</scope>
</reference>
<evidence type="ECO:0000313" key="2">
    <source>
        <dbReference type="WBParaSite" id="ES5_v2.g23650.t1"/>
    </source>
</evidence>